<organism evidence="1 2">
    <name type="scientific">Mycobacterium stomatepiae</name>
    <dbReference type="NCBI Taxonomy" id="470076"/>
    <lineage>
        <taxon>Bacteria</taxon>
        <taxon>Bacillati</taxon>
        <taxon>Actinomycetota</taxon>
        <taxon>Actinomycetes</taxon>
        <taxon>Mycobacteriales</taxon>
        <taxon>Mycobacteriaceae</taxon>
        <taxon>Mycobacterium</taxon>
        <taxon>Mycobacterium simiae complex</taxon>
    </lineage>
</organism>
<reference evidence="1 2" key="1">
    <citation type="journal article" date="2019" name="Emerg. Microbes Infect.">
        <title>Comprehensive subspecies identification of 175 nontuberculous mycobacteria species based on 7547 genomic profiles.</title>
        <authorList>
            <person name="Matsumoto Y."/>
            <person name="Kinjo T."/>
            <person name="Motooka D."/>
            <person name="Nabeya D."/>
            <person name="Jung N."/>
            <person name="Uechi K."/>
            <person name="Horii T."/>
            <person name="Iida T."/>
            <person name="Fujita J."/>
            <person name="Nakamura S."/>
        </authorList>
    </citation>
    <scope>NUCLEOTIDE SEQUENCE [LARGE SCALE GENOMIC DNA]</scope>
    <source>
        <strain evidence="1 2">JCM 17783</strain>
    </source>
</reference>
<dbReference type="Gene3D" id="3.40.630.30">
    <property type="match status" value="1"/>
</dbReference>
<sequence length="88" mass="9582">MISVRRAVPADARDVSRVQVRSWQRAYRGLLAQEYLDGLETDAWVDRYTFGRIGIGQPSTQVAVDGPTVCGMVTTGCSATTTCRISVS</sequence>
<proteinExistence type="predicted"/>
<dbReference type="EMBL" id="AP022587">
    <property type="protein sequence ID" value="BBY20521.1"/>
    <property type="molecule type" value="Genomic_DNA"/>
</dbReference>
<dbReference type="InterPro" id="IPR016181">
    <property type="entry name" value="Acyl_CoA_acyltransferase"/>
</dbReference>
<evidence type="ECO:0008006" key="3">
    <source>
        <dbReference type="Google" id="ProtNLM"/>
    </source>
</evidence>
<gene>
    <name evidence="1" type="ORF">MSTO_07260</name>
</gene>
<dbReference type="AlphaFoldDB" id="A0A7I7Q337"/>
<evidence type="ECO:0000313" key="1">
    <source>
        <dbReference type="EMBL" id="BBY20521.1"/>
    </source>
</evidence>
<protein>
    <recommendedName>
        <fullName evidence="3">Acetyltransferase</fullName>
    </recommendedName>
</protein>
<accession>A0A7I7Q337</accession>
<name>A0A7I7Q337_9MYCO</name>
<keyword evidence="2" id="KW-1185">Reference proteome</keyword>
<dbReference type="Proteomes" id="UP000467130">
    <property type="component" value="Chromosome"/>
</dbReference>
<dbReference type="KEGG" id="msto:MSTO_07260"/>
<dbReference type="SUPFAM" id="SSF55729">
    <property type="entry name" value="Acyl-CoA N-acyltransferases (Nat)"/>
    <property type="match status" value="1"/>
</dbReference>
<evidence type="ECO:0000313" key="2">
    <source>
        <dbReference type="Proteomes" id="UP000467130"/>
    </source>
</evidence>